<evidence type="ECO:0000313" key="1">
    <source>
        <dbReference type="EMBL" id="PGH11187.1"/>
    </source>
</evidence>
<comment type="caution">
    <text evidence="1">The sequence shown here is derived from an EMBL/GenBank/DDBJ whole genome shotgun (WGS) entry which is preliminary data.</text>
</comment>
<dbReference type="OrthoDB" id="4500237at2759"/>
<organism evidence="1 2">
    <name type="scientific">Helicocarpus griseus UAMH5409</name>
    <dbReference type="NCBI Taxonomy" id="1447875"/>
    <lineage>
        <taxon>Eukaryota</taxon>
        <taxon>Fungi</taxon>
        <taxon>Dikarya</taxon>
        <taxon>Ascomycota</taxon>
        <taxon>Pezizomycotina</taxon>
        <taxon>Eurotiomycetes</taxon>
        <taxon>Eurotiomycetidae</taxon>
        <taxon>Onygenales</taxon>
        <taxon>Ajellomycetaceae</taxon>
        <taxon>Helicocarpus</taxon>
    </lineage>
</organism>
<protein>
    <submittedName>
        <fullName evidence="1">Uncharacterized protein</fullName>
    </submittedName>
</protein>
<keyword evidence="2" id="KW-1185">Reference proteome</keyword>
<reference evidence="1 2" key="1">
    <citation type="submission" date="2017-10" db="EMBL/GenBank/DDBJ databases">
        <title>Comparative genomics in systemic dimorphic fungi from Ajellomycetaceae.</title>
        <authorList>
            <person name="Munoz J.F."/>
            <person name="Mcewen J.G."/>
            <person name="Clay O.K."/>
            <person name="Cuomo C.A."/>
        </authorList>
    </citation>
    <scope>NUCLEOTIDE SEQUENCE [LARGE SCALE GENOMIC DNA]</scope>
    <source>
        <strain evidence="1 2">UAMH5409</strain>
    </source>
</reference>
<dbReference type="AlphaFoldDB" id="A0A2B7XRR9"/>
<proteinExistence type="predicted"/>
<name>A0A2B7XRR9_9EURO</name>
<dbReference type="Proteomes" id="UP000223968">
    <property type="component" value="Unassembled WGS sequence"/>
</dbReference>
<accession>A0A2B7XRR9</accession>
<evidence type="ECO:0000313" key="2">
    <source>
        <dbReference type="Proteomes" id="UP000223968"/>
    </source>
</evidence>
<sequence>MTKQIYLVSDTAWVAHNKPRVISTEGVREIAHRFGWKFAELSSKDYEDVKGVAFDFVRERRAREERAHRAERIPQEQ</sequence>
<dbReference type="EMBL" id="PDNB01000076">
    <property type="protein sequence ID" value="PGH11187.1"/>
    <property type="molecule type" value="Genomic_DNA"/>
</dbReference>
<gene>
    <name evidence="1" type="ORF">AJ79_05029</name>
</gene>